<dbReference type="Pfam" id="PF10088">
    <property type="entry name" value="DUF2326"/>
    <property type="match status" value="1"/>
</dbReference>
<dbReference type="InterPro" id="IPR027417">
    <property type="entry name" value="P-loop_NTPase"/>
</dbReference>
<feature type="domain" description="DUF2326" evidence="2">
    <location>
        <begin position="445"/>
        <end position="587"/>
    </location>
</feature>
<reference evidence="3 4" key="1">
    <citation type="submission" date="2019-02" db="EMBL/GenBank/DDBJ databases">
        <authorList>
            <consortium name="Pathogen Informatics"/>
        </authorList>
    </citation>
    <scope>NUCLEOTIDE SEQUENCE [LARGE SCALE GENOMIC DNA]</scope>
    <source>
        <strain evidence="3 4">3012STDY6944375</strain>
    </source>
</reference>
<protein>
    <submittedName>
        <fullName evidence="3">Uncharacterized protein conserved in bacteria (DUF2326)</fullName>
    </submittedName>
</protein>
<accession>A0A4V6IDD9</accession>
<dbReference type="RefSeq" id="WP_130913638.1">
    <property type="nucleotide sequence ID" value="NZ_LR215974.1"/>
</dbReference>
<evidence type="ECO:0000313" key="3">
    <source>
        <dbReference type="EMBL" id="VFB02904.1"/>
    </source>
</evidence>
<dbReference type="AlphaFoldDB" id="A0A4V6IDD9"/>
<organism evidence="3 4">
    <name type="scientific">Chryseobacterium taihuense</name>
    <dbReference type="NCBI Taxonomy" id="1141221"/>
    <lineage>
        <taxon>Bacteria</taxon>
        <taxon>Pseudomonadati</taxon>
        <taxon>Bacteroidota</taxon>
        <taxon>Flavobacteriia</taxon>
        <taxon>Flavobacteriales</taxon>
        <taxon>Weeksellaceae</taxon>
        <taxon>Chryseobacterium group</taxon>
        <taxon>Chryseobacterium</taxon>
    </lineage>
</organism>
<proteinExistence type="predicted"/>
<evidence type="ECO:0000313" key="4">
    <source>
        <dbReference type="Proteomes" id="UP000290013"/>
    </source>
</evidence>
<gene>
    <name evidence="3" type="ORF">NCTC12078_00886</name>
</gene>
<feature type="coiled-coil region" evidence="1">
    <location>
        <begin position="401"/>
        <end position="428"/>
    </location>
</feature>
<dbReference type="KEGG" id="ctai:NCTC12078_00886"/>
<sequence length="588" mass="69239">MILQRIYSEPRGLFEIVEFNEGLNFIYGEKEINSPKSSLNSIGKSTFLDLIDFCLLSSFQKNHNPRLFSAFDILTGYEIVLEFKVSKTNYIIKRSVDEPNLITFGIQNEKLEVYKIDELKKYLFHIIFKRKDYSGVQNYNWYRSLMAFYVKIQKFKKQGFIDPIKYISELTDVELNNYHFYLLGFDNSIPHKLHKYRTDEKGLNTSLVEIKKYISERYSLEDLKETQKEINRLKVDIIKLENAISVFKLGEHYEDAEEKANKLTESIKSYIYQNFLDKERIKSYEESYKIDDKLNLRRVSTMYGEISENLSHQIKKTLKDALDFRKELSKSRKQFIEDEILRLKSFVQLREESIDSLELERAKLFMFLSTKEAIKDLTEAFFIVSEKKNKLSELESNTKILFDLTKELNEIQNEINKLNNEYLDLLVKIDDKIITFFEIFSEVYDAIYIDNQETSQFSITPNNKKKGLIELSISMPDMFGKGKNQGRTLVYDLAITILNIKETLNFPRFLIHDGIFDGVDKAHFISVCELIEDCNQKNIPIQYITTINEEGTLSADKFGTEELVDPHYIEEKTILKLSPSNKLFKRDF</sequence>
<keyword evidence="1" id="KW-0175">Coiled coil</keyword>
<dbReference type="EMBL" id="LR215974">
    <property type="protein sequence ID" value="VFB02904.1"/>
    <property type="molecule type" value="Genomic_DNA"/>
</dbReference>
<feature type="coiled-coil region" evidence="1">
    <location>
        <begin position="223"/>
        <end position="273"/>
    </location>
</feature>
<evidence type="ECO:0000259" key="2">
    <source>
        <dbReference type="Pfam" id="PF10088"/>
    </source>
</evidence>
<name>A0A4V6IDD9_9FLAO</name>
<evidence type="ECO:0000256" key="1">
    <source>
        <dbReference type="SAM" id="Coils"/>
    </source>
</evidence>
<dbReference type="InterPro" id="IPR018760">
    <property type="entry name" value="DUF2326"/>
</dbReference>
<dbReference type="Proteomes" id="UP000290013">
    <property type="component" value="Chromosome"/>
</dbReference>
<dbReference type="Gene3D" id="3.40.50.300">
    <property type="entry name" value="P-loop containing nucleotide triphosphate hydrolases"/>
    <property type="match status" value="1"/>
</dbReference>